<dbReference type="EMBL" id="JAPDDR010000016">
    <property type="protein sequence ID" value="MCW1916598.1"/>
    <property type="molecule type" value="Genomic_DNA"/>
</dbReference>
<evidence type="ECO:0000313" key="3">
    <source>
        <dbReference type="Proteomes" id="UP001165653"/>
    </source>
</evidence>
<accession>A0ABT3G9S9</accession>
<evidence type="ECO:0000313" key="2">
    <source>
        <dbReference type="EMBL" id="MCW1916598.1"/>
    </source>
</evidence>
<organism evidence="2 3">
    <name type="scientific">Luteolibacter rhizosphaerae</name>
    <dbReference type="NCBI Taxonomy" id="2989719"/>
    <lineage>
        <taxon>Bacteria</taxon>
        <taxon>Pseudomonadati</taxon>
        <taxon>Verrucomicrobiota</taxon>
        <taxon>Verrucomicrobiia</taxon>
        <taxon>Verrucomicrobiales</taxon>
        <taxon>Verrucomicrobiaceae</taxon>
        <taxon>Luteolibacter</taxon>
    </lineage>
</organism>
<name>A0ABT3G9S9_9BACT</name>
<keyword evidence="3" id="KW-1185">Reference proteome</keyword>
<sequence length="106" mass="11174">MTEAPTNIWIKCAAGLTAWIALAAVASWFVFGMAGSQPFGLVLLVCSAVALLVGLVLLPYNIIEAGYIGIMLSVALLLLGWSSPFVASALGGIVTGFWWSRVTRCQ</sequence>
<keyword evidence="1" id="KW-0472">Membrane</keyword>
<dbReference type="Proteomes" id="UP001165653">
    <property type="component" value="Unassembled WGS sequence"/>
</dbReference>
<proteinExistence type="predicted"/>
<keyword evidence="1" id="KW-1133">Transmembrane helix</keyword>
<evidence type="ECO:0008006" key="4">
    <source>
        <dbReference type="Google" id="ProtNLM"/>
    </source>
</evidence>
<feature type="transmembrane region" description="Helical" evidence="1">
    <location>
        <begin position="70"/>
        <end position="99"/>
    </location>
</feature>
<comment type="caution">
    <text evidence="2">The sequence shown here is derived from an EMBL/GenBank/DDBJ whole genome shotgun (WGS) entry which is preliminary data.</text>
</comment>
<gene>
    <name evidence="2" type="ORF">OJ996_23625</name>
</gene>
<keyword evidence="1" id="KW-0812">Transmembrane</keyword>
<feature type="transmembrane region" description="Helical" evidence="1">
    <location>
        <begin position="39"/>
        <end position="58"/>
    </location>
</feature>
<evidence type="ECO:0000256" key="1">
    <source>
        <dbReference type="SAM" id="Phobius"/>
    </source>
</evidence>
<protein>
    <recommendedName>
        <fullName evidence="4">SPW repeat-containing protein</fullName>
    </recommendedName>
</protein>
<reference evidence="2" key="1">
    <citation type="submission" date="2022-10" db="EMBL/GenBank/DDBJ databases">
        <title>Luteolibacter sp. GHJ8, whole genome shotgun sequencing project.</title>
        <authorList>
            <person name="Zhao G."/>
            <person name="Shen L."/>
        </authorList>
    </citation>
    <scope>NUCLEOTIDE SEQUENCE</scope>
    <source>
        <strain evidence="2">GHJ8</strain>
    </source>
</reference>
<feature type="transmembrane region" description="Helical" evidence="1">
    <location>
        <begin position="12"/>
        <end position="33"/>
    </location>
</feature>
<dbReference type="RefSeq" id="WP_264516178.1">
    <property type="nucleotide sequence ID" value="NZ_JAPDDR010000016.1"/>
</dbReference>